<keyword evidence="3" id="KW-1185">Reference proteome</keyword>
<organism evidence="2 3">
    <name type="scientific">Drosophila guanche</name>
    <name type="common">Fruit fly</name>
    <dbReference type="NCBI Taxonomy" id="7266"/>
    <lineage>
        <taxon>Eukaryota</taxon>
        <taxon>Metazoa</taxon>
        <taxon>Ecdysozoa</taxon>
        <taxon>Arthropoda</taxon>
        <taxon>Hexapoda</taxon>
        <taxon>Insecta</taxon>
        <taxon>Pterygota</taxon>
        <taxon>Neoptera</taxon>
        <taxon>Endopterygota</taxon>
        <taxon>Diptera</taxon>
        <taxon>Brachycera</taxon>
        <taxon>Muscomorpha</taxon>
        <taxon>Ephydroidea</taxon>
        <taxon>Drosophilidae</taxon>
        <taxon>Drosophila</taxon>
        <taxon>Sophophora</taxon>
    </lineage>
</organism>
<sequence length="249" mass="25654">MAAYIRIQRTFLGPGGSDWAWRGYHGQAAAGPAAWRFLCRAASSMLNWVLLLLLLLLVSQLRKWPPTLASSGLSLDQEEATGLGEDEGVEIAEGVAFLGAPVSNIRPQSSGCWSGRLKISVQGSVFDVDLSAVAAAAAAGWPRSSGCWSGRLEISVQGSVFDVDLSAVAAAAAAGCGLSLDQEEATGLGEDEGVEIAEGVAFLGAPVSNIRPQSSGCWSGRLKISVQGSVFDVDLSAVAAAAAAGWFLS</sequence>
<keyword evidence="1" id="KW-1133">Transmembrane helix</keyword>
<name>A0A3B0KTP9_DROGU</name>
<dbReference type="AlphaFoldDB" id="A0A3B0KTP9"/>
<evidence type="ECO:0000256" key="1">
    <source>
        <dbReference type="SAM" id="Phobius"/>
    </source>
</evidence>
<evidence type="ECO:0000313" key="2">
    <source>
        <dbReference type="EMBL" id="SPP90129.1"/>
    </source>
</evidence>
<gene>
    <name evidence="2" type="ORF">DGUA_6G021197</name>
</gene>
<reference evidence="3" key="1">
    <citation type="submission" date="2018-01" db="EMBL/GenBank/DDBJ databases">
        <authorList>
            <person name="Alioto T."/>
            <person name="Alioto T."/>
        </authorList>
    </citation>
    <scope>NUCLEOTIDE SEQUENCE [LARGE SCALE GENOMIC DNA]</scope>
</reference>
<evidence type="ECO:0000313" key="3">
    <source>
        <dbReference type="Proteomes" id="UP000268350"/>
    </source>
</evidence>
<proteinExistence type="predicted"/>
<dbReference type="EMBL" id="OUUW01000242">
    <property type="protein sequence ID" value="SPP90129.1"/>
    <property type="molecule type" value="Genomic_DNA"/>
</dbReference>
<feature type="transmembrane region" description="Helical" evidence="1">
    <location>
        <begin position="41"/>
        <end position="58"/>
    </location>
</feature>
<keyword evidence="1" id="KW-0472">Membrane</keyword>
<dbReference type="Proteomes" id="UP000268350">
    <property type="component" value="Unassembled WGS sequence"/>
</dbReference>
<accession>A0A3B0KTP9</accession>
<protein>
    <submittedName>
        <fullName evidence="2">Uncharacterized protein</fullName>
    </submittedName>
</protein>
<keyword evidence="1" id="KW-0812">Transmembrane</keyword>